<dbReference type="EMBL" id="AKJY01000023">
    <property type="protein sequence ID" value="EJL73336.1"/>
    <property type="molecule type" value="Genomic_DNA"/>
</dbReference>
<organism evidence="2 3">
    <name type="scientific">Chryseobacterium populi</name>
    <dbReference type="NCBI Taxonomy" id="1144316"/>
    <lineage>
        <taxon>Bacteria</taxon>
        <taxon>Pseudomonadati</taxon>
        <taxon>Bacteroidota</taxon>
        <taxon>Flavobacteriia</taxon>
        <taxon>Flavobacteriales</taxon>
        <taxon>Weeksellaceae</taxon>
        <taxon>Chryseobacterium group</taxon>
        <taxon>Chryseobacterium</taxon>
    </lineage>
</organism>
<dbReference type="OrthoDB" id="9805802at2"/>
<keyword evidence="2" id="KW-0378">Hydrolase</keyword>
<sequence>MWKRIPKEVSIAPTSGMYSDWKPDLSVEGYHQCVYCFIGESHFGGIRNFHVEHYRPKKKFVDLTNDYKNLFYACSICNTFKSEDWPNEPNTDYDIAFYPNPSLVDYGEIFQINTTTFYVEGKNFTAKYLVNKLFLNRRQLVVYRKVNFADDKYKLEIERVKKIKESLFQKISAIDNIHECVDYLRKYELLLNKLEETYRKKDSTMPYTRADITR</sequence>
<dbReference type="Gene3D" id="1.10.30.50">
    <property type="match status" value="1"/>
</dbReference>
<evidence type="ECO:0000259" key="1">
    <source>
        <dbReference type="Pfam" id="PF01844"/>
    </source>
</evidence>
<dbReference type="InterPro" id="IPR002711">
    <property type="entry name" value="HNH"/>
</dbReference>
<name>J3CKG4_9FLAO</name>
<dbReference type="PATRIC" id="fig|1144316.3.peg.1597"/>
<dbReference type="RefSeq" id="WP_007842429.1">
    <property type="nucleotide sequence ID" value="NZ_AKJY01000023.1"/>
</dbReference>
<feature type="domain" description="HNH" evidence="1">
    <location>
        <begin position="33"/>
        <end position="82"/>
    </location>
</feature>
<keyword evidence="3" id="KW-1185">Reference proteome</keyword>
<dbReference type="GO" id="GO:0004519">
    <property type="term" value="F:endonuclease activity"/>
    <property type="evidence" value="ECO:0007669"/>
    <property type="project" value="UniProtKB-KW"/>
</dbReference>
<dbReference type="GO" id="GO:0008270">
    <property type="term" value="F:zinc ion binding"/>
    <property type="evidence" value="ECO:0007669"/>
    <property type="project" value="InterPro"/>
</dbReference>
<evidence type="ECO:0000313" key="3">
    <source>
        <dbReference type="Proteomes" id="UP000007509"/>
    </source>
</evidence>
<proteinExistence type="predicted"/>
<keyword evidence="2" id="KW-0540">Nuclease</keyword>
<keyword evidence="2" id="KW-0255">Endonuclease</keyword>
<protein>
    <submittedName>
        <fullName evidence="2">HNH endonuclease</fullName>
    </submittedName>
</protein>
<gene>
    <name evidence="2" type="ORF">PMI13_01589</name>
</gene>
<dbReference type="GO" id="GO:0003676">
    <property type="term" value="F:nucleic acid binding"/>
    <property type="evidence" value="ECO:0007669"/>
    <property type="project" value="InterPro"/>
</dbReference>
<reference evidence="2 3" key="1">
    <citation type="journal article" date="2012" name="J. Bacteriol.">
        <title>Twenty-one genome sequences from Pseudomonas species and 19 genome sequences from diverse bacteria isolated from the rhizosphere and endosphere of Populus deltoides.</title>
        <authorList>
            <person name="Brown S.D."/>
            <person name="Utturkar S.M."/>
            <person name="Klingeman D.M."/>
            <person name="Johnson C.M."/>
            <person name="Martin S.L."/>
            <person name="Land M.L."/>
            <person name="Lu T.Y."/>
            <person name="Schadt C.W."/>
            <person name="Doktycz M.J."/>
            <person name="Pelletier D.A."/>
        </authorList>
    </citation>
    <scope>NUCLEOTIDE SEQUENCE [LARGE SCALE GENOMIC DNA]</scope>
    <source>
        <strain evidence="2 3">CF314</strain>
    </source>
</reference>
<dbReference type="AlphaFoldDB" id="J3CKG4"/>
<dbReference type="Proteomes" id="UP000007509">
    <property type="component" value="Unassembled WGS sequence"/>
</dbReference>
<comment type="caution">
    <text evidence="2">The sequence shown here is derived from an EMBL/GenBank/DDBJ whole genome shotgun (WGS) entry which is preliminary data.</text>
</comment>
<evidence type="ECO:0000313" key="2">
    <source>
        <dbReference type="EMBL" id="EJL73336.1"/>
    </source>
</evidence>
<accession>J3CKG4</accession>
<dbReference type="Pfam" id="PF01844">
    <property type="entry name" value="HNH"/>
    <property type="match status" value="1"/>
</dbReference>